<protein>
    <recommendedName>
        <fullName evidence="4">Fatty acid hydroxylase domain-containing protein</fullName>
    </recommendedName>
</protein>
<feature type="signal peptide" evidence="1">
    <location>
        <begin position="1"/>
        <end position="27"/>
    </location>
</feature>
<dbReference type="GeneID" id="34461673"/>
<sequence>MVVHHTPSLFFSLGLLCWLLAIRITVAENFQDSKDNNRAIISREKRPHSPVHGQLQQPPCCFTLFGCGAYQPKRFPLMKALSIPPPAVTAFAAQGRSLAQSRTLIHSPHPSRQFQRWAGTCCLFACVFARNTLYAVHRAEDVQRVYVLHTLCALYGAHSLRALQGFALPLDHSHHHGKNGSVGAESIEGSAMAHYRYNFRAWYHDLAREVPFPAMNVHGIKSFCLINAWNEMYSE</sequence>
<name>A0A1L9VZX9_ASPGL</name>
<dbReference type="Proteomes" id="UP000184300">
    <property type="component" value="Unassembled WGS sequence"/>
</dbReference>
<dbReference type="EMBL" id="KV878888">
    <property type="protein sequence ID" value="OJJ89462.1"/>
    <property type="molecule type" value="Genomic_DNA"/>
</dbReference>
<feature type="chain" id="PRO_5012702290" description="Fatty acid hydroxylase domain-containing protein" evidence="1">
    <location>
        <begin position="28"/>
        <end position="235"/>
    </location>
</feature>
<organism evidence="2 3">
    <name type="scientific">Aspergillus glaucus CBS 516.65</name>
    <dbReference type="NCBI Taxonomy" id="1160497"/>
    <lineage>
        <taxon>Eukaryota</taxon>
        <taxon>Fungi</taxon>
        <taxon>Dikarya</taxon>
        <taxon>Ascomycota</taxon>
        <taxon>Pezizomycotina</taxon>
        <taxon>Eurotiomycetes</taxon>
        <taxon>Eurotiomycetidae</taxon>
        <taxon>Eurotiales</taxon>
        <taxon>Aspergillaceae</taxon>
        <taxon>Aspergillus</taxon>
        <taxon>Aspergillus subgen. Aspergillus</taxon>
    </lineage>
</organism>
<dbReference type="VEuPathDB" id="FungiDB:ASPGLDRAFT_41446"/>
<keyword evidence="1" id="KW-0732">Signal</keyword>
<dbReference type="OrthoDB" id="10397142at2759"/>
<evidence type="ECO:0000313" key="3">
    <source>
        <dbReference type="Proteomes" id="UP000184300"/>
    </source>
</evidence>
<evidence type="ECO:0000313" key="2">
    <source>
        <dbReference type="EMBL" id="OJJ89462.1"/>
    </source>
</evidence>
<evidence type="ECO:0000256" key="1">
    <source>
        <dbReference type="SAM" id="SignalP"/>
    </source>
</evidence>
<proteinExistence type="predicted"/>
<gene>
    <name evidence="2" type="ORF">ASPGLDRAFT_41446</name>
</gene>
<dbReference type="RefSeq" id="XP_022406124.1">
    <property type="nucleotide sequence ID" value="XM_022545412.1"/>
</dbReference>
<dbReference type="AlphaFoldDB" id="A0A1L9VZX9"/>
<keyword evidence="3" id="KW-1185">Reference proteome</keyword>
<reference evidence="3" key="1">
    <citation type="journal article" date="2017" name="Genome Biol.">
        <title>Comparative genomics reveals high biological diversity and specific adaptations in the industrially and medically important fungal genus Aspergillus.</title>
        <authorList>
            <person name="de Vries R.P."/>
            <person name="Riley R."/>
            <person name="Wiebenga A."/>
            <person name="Aguilar-Osorio G."/>
            <person name="Amillis S."/>
            <person name="Uchima C.A."/>
            <person name="Anderluh G."/>
            <person name="Asadollahi M."/>
            <person name="Askin M."/>
            <person name="Barry K."/>
            <person name="Battaglia E."/>
            <person name="Bayram O."/>
            <person name="Benocci T."/>
            <person name="Braus-Stromeyer S.A."/>
            <person name="Caldana C."/>
            <person name="Canovas D."/>
            <person name="Cerqueira G.C."/>
            <person name="Chen F."/>
            <person name="Chen W."/>
            <person name="Choi C."/>
            <person name="Clum A."/>
            <person name="Dos Santos R.A."/>
            <person name="Damasio A.R."/>
            <person name="Diallinas G."/>
            <person name="Emri T."/>
            <person name="Fekete E."/>
            <person name="Flipphi M."/>
            <person name="Freyberg S."/>
            <person name="Gallo A."/>
            <person name="Gournas C."/>
            <person name="Habgood R."/>
            <person name="Hainaut M."/>
            <person name="Harispe M.L."/>
            <person name="Henrissat B."/>
            <person name="Hilden K.S."/>
            <person name="Hope R."/>
            <person name="Hossain A."/>
            <person name="Karabika E."/>
            <person name="Karaffa L."/>
            <person name="Karanyi Z."/>
            <person name="Krasevec N."/>
            <person name="Kuo A."/>
            <person name="Kusch H."/>
            <person name="LaButti K."/>
            <person name="Lagendijk E.L."/>
            <person name="Lapidus A."/>
            <person name="Levasseur A."/>
            <person name="Lindquist E."/>
            <person name="Lipzen A."/>
            <person name="Logrieco A.F."/>
            <person name="MacCabe A."/>
            <person name="Maekelae M.R."/>
            <person name="Malavazi I."/>
            <person name="Melin P."/>
            <person name="Meyer V."/>
            <person name="Mielnichuk N."/>
            <person name="Miskei M."/>
            <person name="Molnar A.P."/>
            <person name="Mule G."/>
            <person name="Ngan C.Y."/>
            <person name="Orejas M."/>
            <person name="Orosz E."/>
            <person name="Ouedraogo J.P."/>
            <person name="Overkamp K.M."/>
            <person name="Park H.-S."/>
            <person name="Perrone G."/>
            <person name="Piumi F."/>
            <person name="Punt P.J."/>
            <person name="Ram A.F."/>
            <person name="Ramon A."/>
            <person name="Rauscher S."/>
            <person name="Record E."/>
            <person name="Riano-Pachon D.M."/>
            <person name="Robert V."/>
            <person name="Roehrig J."/>
            <person name="Ruller R."/>
            <person name="Salamov A."/>
            <person name="Salih N.S."/>
            <person name="Samson R.A."/>
            <person name="Sandor E."/>
            <person name="Sanguinetti M."/>
            <person name="Schuetze T."/>
            <person name="Sepcic K."/>
            <person name="Shelest E."/>
            <person name="Sherlock G."/>
            <person name="Sophianopoulou V."/>
            <person name="Squina F.M."/>
            <person name="Sun H."/>
            <person name="Susca A."/>
            <person name="Todd R.B."/>
            <person name="Tsang A."/>
            <person name="Unkles S.E."/>
            <person name="van de Wiele N."/>
            <person name="van Rossen-Uffink D."/>
            <person name="Oliveira J.V."/>
            <person name="Vesth T.C."/>
            <person name="Visser J."/>
            <person name="Yu J.-H."/>
            <person name="Zhou M."/>
            <person name="Andersen M.R."/>
            <person name="Archer D.B."/>
            <person name="Baker S.E."/>
            <person name="Benoit I."/>
            <person name="Brakhage A.A."/>
            <person name="Braus G.H."/>
            <person name="Fischer R."/>
            <person name="Frisvad J.C."/>
            <person name="Goldman G.H."/>
            <person name="Houbraken J."/>
            <person name="Oakley B."/>
            <person name="Pocsi I."/>
            <person name="Scazzocchio C."/>
            <person name="Seiboth B."/>
            <person name="vanKuyk P.A."/>
            <person name="Wortman J."/>
            <person name="Dyer P.S."/>
            <person name="Grigoriev I.V."/>
        </authorList>
    </citation>
    <scope>NUCLEOTIDE SEQUENCE [LARGE SCALE GENOMIC DNA]</scope>
    <source>
        <strain evidence="3">CBS 516.65</strain>
    </source>
</reference>
<accession>A0A1L9VZX9</accession>
<evidence type="ECO:0008006" key="4">
    <source>
        <dbReference type="Google" id="ProtNLM"/>
    </source>
</evidence>